<protein>
    <submittedName>
        <fullName evidence="3">Uncharacterized protein</fullName>
    </submittedName>
</protein>
<feature type="transmembrane region" description="Helical" evidence="2">
    <location>
        <begin position="562"/>
        <end position="588"/>
    </location>
</feature>
<feature type="region of interest" description="Disordered" evidence="1">
    <location>
        <begin position="652"/>
        <end position="672"/>
    </location>
</feature>
<dbReference type="Proteomes" id="UP001148614">
    <property type="component" value="Unassembled WGS sequence"/>
</dbReference>
<evidence type="ECO:0000256" key="1">
    <source>
        <dbReference type="SAM" id="MobiDB-lite"/>
    </source>
</evidence>
<dbReference type="AlphaFoldDB" id="A0A9W8NMP6"/>
<name>A0A9W8NMP6_9PEZI</name>
<evidence type="ECO:0000256" key="2">
    <source>
        <dbReference type="SAM" id="Phobius"/>
    </source>
</evidence>
<evidence type="ECO:0000313" key="3">
    <source>
        <dbReference type="EMBL" id="KAJ3579825.1"/>
    </source>
</evidence>
<feature type="transmembrane region" description="Helical" evidence="2">
    <location>
        <begin position="40"/>
        <end position="57"/>
    </location>
</feature>
<organism evidence="3 4">
    <name type="scientific">Xylaria arbuscula</name>
    <dbReference type="NCBI Taxonomy" id="114810"/>
    <lineage>
        <taxon>Eukaryota</taxon>
        <taxon>Fungi</taxon>
        <taxon>Dikarya</taxon>
        <taxon>Ascomycota</taxon>
        <taxon>Pezizomycotina</taxon>
        <taxon>Sordariomycetes</taxon>
        <taxon>Xylariomycetidae</taxon>
        <taxon>Xylariales</taxon>
        <taxon>Xylariaceae</taxon>
        <taxon>Xylaria</taxon>
    </lineage>
</organism>
<reference evidence="3" key="1">
    <citation type="submission" date="2022-07" db="EMBL/GenBank/DDBJ databases">
        <title>Genome Sequence of Xylaria arbuscula.</title>
        <authorList>
            <person name="Buettner E."/>
        </authorList>
    </citation>
    <scope>NUCLEOTIDE SEQUENCE</scope>
    <source>
        <strain evidence="3">VT107</strain>
    </source>
</reference>
<feature type="compositionally biased region" description="Basic and acidic residues" evidence="1">
    <location>
        <begin position="653"/>
        <end position="668"/>
    </location>
</feature>
<dbReference type="VEuPathDB" id="FungiDB:F4678DRAFT_112687"/>
<sequence length="781" mass="85945">MNTDANRPDVYPVYVGSWTNWSRGQVLGATLTLPRREADLLIAFTAFFIAFVATRVWRLACFAIHRFCSKQSAQNALYHQHQAILRNSSTPEDGLRLITYVLRANKKSFGRLSALFTAAIATVCVLSFTIAGGFSSYISTAVGSEVLVKSMNCGVYPPILSSDAQNPSIGAYHADQINNAANYAQQCYSNGGGGVLDCGRFVTKQVASKIDRTAACPFHNEICRNVSSNIRIDSDYLSSHDHFGLNSPPDNRLLWRYVYHCAPLVTKGYTSYINTSIGQATAYHYGNVTDPGNVERDYIQLVRSVKAQELPDEFILGYTNFDLQSFATAIQDGQIIPDSDFLPIDAIFREDADIDIYFLSGNGVRFSKKSNDSWYRVSSTSTEVDLVGVGAPSPVSEYFFSEPASPLGCISQHQFCLSVSGKRTCGPLASVFDAVASMTNLLNTTFTDLQIGNVTGKAAALATYFIHATADSPLLYLVAQLGPTSLASQRYLSHGLQYFLEADQWKDDVAHWWNIAMAQRQQAVLAQAYYEPADPATLAQFFNFTSPELKKVCNSQKIRSTVYGSFSLFALIFVFSVGGSLIATSYLLEPVAAFLYEKWGYRKYEQLEWTSNATLQLQRLAQEEAGFATWSNCTKTAPKTEAGELLGSLNLTDPDHPVLKPSTPDEKPPGNVHLASERPGMGSSDILQMDNVSSTTITSSSLPLQSNQETTAPQANTQLCQSRITAPYINIPQSDEHLEQANTFVATNPQQDQVLKALLESRQRALHLHPNDDTNFDMHGV</sequence>
<keyword evidence="2" id="KW-1133">Transmembrane helix</keyword>
<evidence type="ECO:0000313" key="4">
    <source>
        <dbReference type="Proteomes" id="UP001148614"/>
    </source>
</evidence>
<feature type="transmembrane region" description="Helical" evidence="2">
    <location>
        <begin position="112"/>
        <end position="134"/>
    </location>
</feature>
<comment type="caution">
    <text evidence="3">The sequence shown here is derived from an EMBL/GenBank/DDBJ whole genome shotgun (WGS) entry which is preliminary data.</text>
</comment>
<proteinExistence type="predicted"/>
<gene>
    <name evidence="3" type="ORF">NPX13_g730</name>
</gene>
<keyword evidence="2" id="KW-0472">Membrane</keyword>
<keyword evidence="4" id="KW-1185">Reference proteome</keyword>
<dbReference type="EMBL" id="JANPWZ010000053">
    <property type="protein sequence ID" value="KAJ3579825.1"/>
    <property type="molecule type" value="Genomic_DNA"/>
</dbReference>
<keyword evidence="2" id="KW-0812">Transmembrane</keyword>
<accession>A0A9W8NMP6</accession>